<proteinExistence type="predicted"/>
<keyword evidence="1" id="KW-0472">Membrane</keyword>
<accession>A0A1C4VKJ0</accession>
<name>A0A1C4VKJ0_9ACTN</name>
<evidence type="ECO:0000256" key="1">
    <source>
        <dbReference type="SAM" id="Phobius"/>
    </source>
</evidence>
<gene>
    <name evidence="3" type="ORF">GA0070563_102346</name>
</gene>
<evidence type="ECO:0000313" key="4">
    <source>
        <dbReference type="Proteomes" id="UP000183585"/>
    </source>
</evidence>
<dbReference type="EMBL" id="FMCT01000002">
    <property type="protein sequence ID" value="SCE84458.1"/>
    <property type="molecule type" value="Genomic_DNA"/>
</dbReference>
<evidence type="ECO:0000256" key="2">
    <source>
        <dbReference type="SAM" id="SignalP"/>
    </source>
</evidence>
<feature type="signal peptide" evidence="2">
    <location>
        <begin position="1"/>
        <end position="32"/>
    </location>
</feature>
<dbReference type="RefSeq" id="WP_074473156.1">
    <property type="nucleotide sequence ID" value="NZ_FMCT01000002.1"/>
</dbReference>
<feature type="chain" id="PRO_5008705986" description="Neocarzinostatin family protein" evidence="2">
    <location>
        <begin position="33"/>
        <end position="281"/>
    </location>
</feature>
<reference evidence="4" key="1">
    <citation type="submission" date="2016-06" db="EMBL/GenBank/DDBJ databases">
        <authorList>
            <person name="Varghese N."/>
            <person name="Submissions Spin"/>
        </authorList>
    </citation>
    <scope>NUCLEOTIDE SEQUENCE [LARGE SCALE GENOMIC DNA]</scope>
    <source>
        <strain evidence="4">DSM 43168</strain>
    </source>
</reference>
<protein>
    <recommendedName>
        <fullName evidence="5">Neocarzinostatin family protein</fullName>
    </recommendedName>
</protein>
<keyword evidence="2" id="KW-0732">Signal</keyword>
<evidence type="ECO:0008006" key="5">
    <source>
        <dbReference type="Google" id="ProtNLM"/>
    </source>
</evidence>
<evidence type="ECO:0000313" key="3">
    <source>
        <dbReference type="EMBL" id="SCE84458.1"/>
    </source>
</evidence>
<keyword evidence="1" id="KW-0812">Transmembrane</keyword>
<dbReference type="Proteomes" id="UP000183585">
    <property type="component" value="Unassembled WGS sequence"/>
</dbReference>
<organism evidence="3 4">
    <name type="scientific">Micromonospora carbonacea</name>
    <dbReference type="NCBI Taxonomy" id="47853"/>
    <lineage>
        <taxon>Bacteria</taxon>
        <taxon>Bacillati</taxon>
        <taxon>Actinomycetota</taxon>
        <taxon>Actinomycetes</taxon>
        <taxon>Micromonosporales</taxon>
        <taxon>Micromonosporaceae</taxon>
        <taxon>Micromonospora</taxon>
    </lineage>
</organism>
<keyword evidence="1" id="KW-1133">Transmembrane helix</keyword>
<feature type="transmembrane region" description="Helical" evidence="1">
    <location>
        <begin position="256"/>
        <end position="272"/>
    </location>
</feature>
<keyword evidence="4" id="KW-1185">Reference proteome</keyword>
<dbReference type="AlphaFoldDB" id="A0A1C4VKJ0"/>
<sequence>MTARIRAGAPLAAAVALALALALALAPTAAGAAEDGPGVTVPAGPLRVGQRVLVDLDGWPAGTAQAEVCGNAARRGALDCATGDATHAQVPPSGRARLPVLLAAPPVACPCVLRVRTPTGTAAATAALPLAGVDAPPAAPGVPAALTLESVRADDRSGPRGWFGLPGELALGFTLRNPGTEDVTDPPFTLLVGPPGRARTIVAAPAVGTVAAGATRDYRVTVPTGAAPYGRYEIDGRIEVPGRPVAFTVEAARRPWGLPVAAAVLTAALLLARRGRRAPAR</sequence>